<sequence length="99" mass="11747">MIIPVAHHAKRFADIYTRQNAHSCYQFIIDIHVNNRKPAFFISESNAFNNALQFDLFIFKHIFQHSFPKFHLRILNNLLYCIYRNISMILSEKASNFVA</sequence>
<reference evidence="1" key="1">
    <citation type="submission" date="2019-08" db="EMBL/GenBank/DDBJ databases">
        <authorList>
            <person name="Kucharzyk K."/>
            <person name="Murdoch R.W."/>
            <person name="Higgins S."/>
            <person name="Loffler F."/>
        </authorList>
    </citation>
    <scope>NUCLEOTIDE SEQUENCE</scope>
</reference>
<name>A0A645BL19_9ZZZZ</name>
<protein>
    <submittedName>
        <fullName evidence="1">Uncharacterized protein</fullName>
    </submittedName>
</protein>
<organism evidence="1">
    <name type="scientific">bioreactor metagenome</name>
    <dbReference type="NCBI Taxonomy" id="1076179"/>
    <lineage>
        <taxon>unclassified sequences</taxon>
        <taxon>metagenomes</taxon>
        <taxon>ecological metagenomes</taxon>
    </lineage>
</organism>
<accession>A0A645BL19</accession>
<dbReference type="AlphaFoldDB" id="A0A645BL19"/>
<gene>
    <name evidence="1" type="ORF">SDC9_112860</name>
</gene>
<comment type="caution">
    <text evidence="1">The sequence shown here is derived from an EMBL/GenBank/DDBJ whole genome shotgun (WGS) entry which is preliminary data.</text>
</comment>
<proteinExistence type="predicted"/>
<dbReference type="EMBL" id="VSSQ01020805">
    <property type="protein sequence ID" value="MPM65956.1"/>
    <property type="molecule type" value="Genomic_DNA"/>
</dbReference>
<evidence type="ECO:0000313" key="1">
    <source>
        <dbReference type="EMBL" id="MPM65956.1"/>
    </source>
</evidence>